<dbReference type="GO" id="GO:0016020">
    <property type="term" value="C:membrane"/>
    <property type="evidence" value="ECO:0007669"/>
    <property type="project" value="UniProtKB-SubCell"/>
</dbReference>
<dbReference type="GO" id="GO:0004497">
    <property type="term" value="F:monooxygenase activity"/>
    <property type="evidence" value="ECO:0007669"/>
    <property type="project" value="InterPro"/>
</dbReference>
<reference evidence="8 9" key="1">
    <citation type="submission" date="2020-02" db="EMBL/GenBank/DDBJ databases">
        <authorList>
            <person name="Ma Q."/>
            <person name="Huang Y."/>
            <person name="Song X."/>
            <person name="Pei D."/>
        </authorList>
    </citation>
    <scope>NUCLEOTIDE SEQUENCE [LARGE SCALE GENOMIC DNA]</scope>
    <source>
        <strain evidence="8">Sxm20200214</strain>
        <tissue evidence="8">Leaf</tissue>
    </source>
</reference>
<dbReference type="Proteomes" id="UP000886595">
    <property type="component" value="Unassembled WGS sequence"/>
</dbReference>
<dbReference type="PRINTS" id="PR00463">
    <property type="entry name" value="EP450I"/>
</dbReference>
<comment type="subcellular location">
    <subcellularLocation>
        <location evidence="1">Membrane</location>
        <topology evidence="1">Single-pass membrane protein</topology>
    </subcellularLocation>
</comment>
<dbReference type="PANTHER" id="PTHR47956">
    <property type="entry name" value="CYTOCHROME P450 71B11-RELATED"/>
    <property type="match status" value="1"/>
</dbReference>
<dbReference type="OrthoDB" id="2789670at2759"/>
<keyword evidence="9" id="KW-1185">Reference proteome</keyword>
<dbReference type="InterPro" id="IPR001128">
    <property type="entry name" value="Cyt_P450"/>
</dbReference>
<dbReference type="InterPro" id="IPR036396">
    <property type="entry name" value="Cyt_P450_sf"/>
</dbReference>
<dbReference type="GO" id="GO:0016705">
    <property type="term" value="F:oxidoreductase activity, acting on paired donors, with incorporation or reduction of molecular oxygen"/>
    <property type="evidence" value="ECO:0007669"/>
    <property type="project" value="InterPro"/>
</dbReference>
<evidence type="ECO:0000256" key="3">
    <source>
        <dbReference type="ARBA" id="ARBA00022692"/>
    </source>
</evidence>
<accession>A0A8X7Q2R3</accession>
<proteinExistence type="inferred from homology"/>
<dbReference type="InterPro" id="IPR002401">
    <property type="entry name" value="Cyt_P450_E_grp-I"/>
</dbReference>
<comment type="caution">
    <text evidence="8">The sequence shown here is derived from an EMBL/GenBank/DDBJ whole genome shotgun (WGS) entry which is preliminary data.</text>
</comment>
<evidence type="ECO:0000256" key="4">
    <source>
        <dbReference type="ARBA" id="ARBA00022989"/>
    </source>
</evidence>
<dbReference type="InterPro" id="IPR050193">
    <property type="entry name" value="Cytochrome_P450_71"/>
</dbReference>
<evidence type="ECO:0000256" key="7">
    <source>
        <dbReference type="SAM" id="Phobius"/>
    </source>
</evidence>
<dbReference type="AlphaFoldDB" id="A0A8X7Q2R3"/>
<dbReference type="Pfam" id="PF00067">
    <property type="entry name" value="p450"/>
    <property type="match status" value="1"/>
</dbReference>
<evidence type="ECO:0000313" key="8">
    <source>
        <dbReference type="EMBL" id="KAG2261460.1"/>
    </source>
</evidence>
<dbReference type="EMBL" id="JAAMPC010000014">
    <property type="protein sequence ID" value="KAG2261460.1"/>
    <property type="molecule type" value="Genomic_DNA"/>
</dbReference>
<dbReference type="GO" id="GO:0005506">
    <property type="term" value="F:iron ion binding"/>
    <property type="evidence" value="ECO:0007669"/>
    <property type="project" value="InterPro"/>
</dbReference>
<name>A0A8X7Q2R3_BRACI</name>
<keyword evidence="4 7" id="KW-1133">Transmembrane helix</keyword>
<sequence length="108" mass="12164">MLLRLTKEEAVLGNDKLTRNHIKAILMNVLLAGIDTSAISITWTMAELARNPRVMNKVQYEIRNHVKNKGSITFDSIDQLPYLKMVIDQRNMEATSCSTSSASKRSNV</sequence>
<keyword evidence="5" id="KW-0560">Oxidoreductase</keyword>
<evidence type="ECO:0000256" key="2">
    <source>
        <dbReference type="ARBA" id="ARBA00010617"/>
    </source>
</evidence>
<evidence type="ECO:0000313" key="9">
    <source>
        <dbReference type="Proteomes" id="UP000886595"/>
    </source>
</evidence>
<dbReference type="GO" id="GO:0020037">
    <property type="term" value="F:heme binding"/>
    <property type="evidence" value="ECO:0007669"/>
    <property type="project" value="InterPro"/>
</dbReference>
<evidence type="ECO:0000256" key="6">
    <source>
        <dbReference type="ARBA" id="ARBA00023136"/>
    </source>
</evidence>
<evidence type="ECO:0000256" key="1">
    <source>
        <dbReference type="ARBA" id="ARBA00004167"/>
    </source>
</evidence>
<dbReference type="SUPFAM" id="SSF48264">
    <property type="entry name" value="Cytochrome P450"/>
    <property type="match status" value="1"/>
</dbReference>
<dbReference type="Gene3D" id="1.10.630.10">
    <property type="entry name" value="Cytochrome P450"/>
    <property type="match status" value="1"/>
</dbReference>
<comment type="similarity">
    <text evidence="2">Belongs to the cytochrome P450 family.</text>
</comment>
<dbReference type="PANTHER" id="PTHR47956:SF5">
    <property type="entry name" value="CYTOCHROME P450 71B25-RELATED"/>
    <property type="match status" value="1"/>
</dbReference>
<gene>
    <name evidence="8" type="ORF">Bca52824_068539</name>
</gene>
<feature type="transmembrane region" description="Helical" evidence="7">
    <location>
        <begin position="25"/>
        <end position="46"/>
    </location>
</feature>
<keyword evidence="6 7" id="KW-0472">Membrane</keyword>
<evidence type="ECO:0000256" key="5">
    <source>
        <dbReference type="ARBA" id="ARBA00023002"/>
    </source>
</evidence>
<keyword evidence="3 7" id="KW-0812">Transmembrane</keyword>
<organism evidence="8 9">
    <name type="scientific">Brassica carinata</name>
    <name type="common">Ethiopian mustard</name>
    <name type="synonym">Abyssinian cabbage</name>
    <dbReference type="NCBI Taxonomy" id="52824"/>
    <lineage>
        <taxon>Eukaryota</taxon>
        <taxon>Viridiplantae</taxon>
        <taxon>Streptophyta</taxon>
        <taxon>Embryophyta</taxon>
        <taxon>Tracheophyta</taxon>
        <taxon>Spermatophyta</taxon>
        <taxon>Magnoliopsida</taxon>
        <taxon>eudicotyledons</taxon>
        <taxon>Gunneridae</taxon>
        <taxon>Pentapetalae</taxon>
        <taxon>rosids</taxon>
        <taxon>malvids</taxon>
        <taxon>Brassicales</taxon>
        <taxon>Brassicaceae</taxon>
        <taxon>Brassiceae</taxon>
        <taxon>Brassica</taxon>
    </lineage>
</organism>
<protein>
    <submittedName>
        <fullName evidence="8">Uncharacterized protein</fullName>
    </submittedName>
</protein>